<dbReference type="Pfam" id="PF02885">
    <property type="entry name" value="Glycos_trans_3N"/>
    <property type="match status" value="1"/>
</dbReference>
<proteinExistence type="predicted"/>
<dbReference type="InterPro" id="IPR017459">
    <property type="entry name" value="Glycosyl_Trfase_fam3_N_dom"/>
</dbReference>
<gene>
    <name evidence="4" type="ORF">GCM10007933_13970</name>
</gene>
<dbReference type="Gene3D" id="3.40.1030.10">
    <property type="entry name" value="Nucleoside phosphorylase/phosphoribosyltransferase catalytic domain"/>
    <property type="match status" value="1"/>
</dbReference>
<keyword evidence="2" id="KW-0808">Transferase</keyword>
<dbReference type="SUPFAM" id="SSF47648">
    <property type="entry name" value="Nucleoside phosphorylase/phosphoribosyltransferase N-terminal domain"/>
    <property type="match status" value="1"/>
</dbReference>
<dbReference type="PANTHER" id="PTHR43285:SF4">
    <property type="entry name" value="TRANSFERASE"/>
    <property type="match status" value="1"/>
</dbReference>
<keyword evidence="4" id="KW-0238">DNA-binding</keyword>
<protein>
    <submittedName>
        <fullName evidence="4">DNA-binding protein YbiB</fullName>
    </submittedName>
</protein>
<dbReference type="EMBL" id="BSPX01000015">
    <property type="protein sequence ID" value="GLT21942.1"/>
    <property type="molecule type" value="Genomic_DNA"/>
</dbReference>
<organism evidence="4 5">
    <name type="scientific">Zoogloea oryzae</name>
    <dbReference type="NCBI Taxonomy" id="310767"/>
    <lineage>
        <taxon>Bacteria</taxon>
        <taxon>Pseudomonadati</taxon>
        <taxon>Pseudomonadota</taxon>
        <taxon>Betaproteobacteria</taxon>
        <taxon>Rhodocyclales</taxon>
        <taxon>Zoogloeaceae</taxon>
        <taxon>Zoogloea</taxon>
    </lineage>
</organism>
<evidence type="ECO:0000256" key="2">
    <source>
        <dbReference type="ARBA" id="ARBA00022679"/>
    </source>
</evidence>
<dbReference type="InterPro" id="IPR035902">
    <property type="entry name" value="Nuc_phospho_transferase"/>
</dbReference>
<feature type="domain" description="Glycosyl transferase family 3 N-terminal" evidence="3">
    <location>
        <begin position="37"/>
        <end position="99"/>
    </location>
</feature>
<dbReference type="GO" id="GO:0003677">
    <property type="term" value="F:DNA binding"/>
    <property type="evidence" value="ECO:0007669"/>
    <property type="project" value="UniProtKB-KW"/>
</dbReference>
<dbReference type="Gene3D" id="1.20.970.10">
    <property type="entry name" value="Transferase, Pyrimidine Nucleoside Phosphorylase, Chain C"/>
    <property type="match status" value="1"/>
</dbReference>
<dbReference type="SUPFAM" id="SSF52418">
    <property type="entry name" value="Nucleoside phosphorylase/phosphoribosyltransferase catalytic domain"/>
    <property type="match status" value="1"/>
</dbReference>
<name>A0ABQ6FBB7_9RHOO</name>
<comment type="caution">
    <text evidence="4">The sequence shown here is derived from an EMBL/GenBank/DDBJ whole genome shotgun (WGS) entry which is preliminary data.</text>
</comment>
<evidence type="ECO:0000313" key="5">
    <source>
        <dbReference type="Proteomes" id="UP001157167"/>
    </source>
</evidence>
<dbReference type="InterPro" id="IPR005940">
    <property type="entry name" value="Anthranilate_Pribosyl_Tfrase"/>
</dbReference>
<keyword evidence="1" id="KW-0328">Glycosyltransferase</keyword>
<evidence type="ECO:0000256" key="1">
    <source>
        <dbReference type="ARBA" id="ARBA00022676"/>
    </source>
</evidence>
<dbReference type="InterPro" id="IPR036320">
    <property type="entry name" value="Glycosyl_Trfase_fam3_N_dom_sf"/>
</dbReference>
<keyword evidence="5" id="KW-1185">Reference proteome</keyword>
<reference evidence="5" key="1">
    <citation type="journal article" date="2019" name="Int. J. Syst. Evol. Microbiol.">
        <title>The Global Catalogue of Microorganisms (GCM) 10K type strain sequencing project: providing services to taxonomists for standard genome sequencing and annotation.</title>
        <authorList>
            <consortium name="The Broad Institute Genomics Platform"/>
            <consortium name="The Broad Institute Genome Sequencing Center for Infectious Disease"/>
            <person name="Wu L."/>
            <person name="Ma J."/>
        </authorList>
    </citation>
    <scope>NUCLEOTIDE SEQUENCE [LARGE SCALE GENOMIC DNA]</scope>
    <source>
        <strain evidence="5">NBRC 102407</strain>
    </source>
</reference>
<dbReference type="PANTHER" id="PTHR43285">
    <property type="entry name" value="ANTHRANILATE PHOSPHORIBOSYLTRANSFERASE"/>
    <property type="match status" value="1"/>
</dbReference>
<dbReference type="Proteomes" id="UP001157167">
    <property type="component" value="Unassembled WGS sequence"/>
</dbReference>
<evidence type="ECO:0000259" key="3">
    <source>
        <dbReference type="Pfam" id="PF02885"/>
    </source>
</evidence>
<accession>A0ABQ6FBB7</accession>
<dbReference type="NCBIfam" id="NF006005">
    <property type="entry name" value="PRK08136.1"/>
    <property type="match status" value="1"/>
</dbReference>
<evidence type="ECO:0000313" key="4">
    <source>
        <dbReference type="EMBL" id="GLT21942.1"/>
    </source>
</evidence>
<sequence>MERVTESKPYARPLARAFRYTRRIIPLHLIPAMSYAPFIKEIGRGPKGSKPLTTEQAESLFGDMMDGRVPDLELGAIILSMRIKAESQDELLGFQRALDARTARVAVPAGPRLVVLPTYNGARRQANLMPLVALLLARAGVPVLIQGRHDFESRVSPFALLDALGIQPAASISEAETQLAERRLACLPLDVLAPGLEPILATRVRLGVRNSAHTLAKLLDPAPGHSVRVVSVTHPEYLERMHAHLVAQGGTGMLLRGTEGEAFANPRRRPQLEAFANGVASIAFPAEEGGAPPVEGLPDNPEVSANAALIQAMLAGEIPVPQPVLDQVSALQALAAVPRV</sequence>